<protein>
    <submittedName>
        <fullName evidence="1">Uncharacterized protein</fullName>
    </submittedName>
</protein>
<dbReference type="OrthoDB" id="247026at2"/>
<evidence type="ECO:0000313" key="2">
    <source>
        <dbReference type="Proteomes" id="UP000318878"/>
    </source>
</evidence>
<name>A0A5C5V878_9BACT</name>
<proteinExistence type="predicted"/>
<dbReference type="AlphaFoldDB" id="A0A5C5V878"/>
<keyword evidence="2" id="KW-1185">Reference proteome</keyword>
<evidence type="ECO:0000313" key="1">
    <source>
        <dbReference type="EMBL" id="TWT34766.1"/>
    </source>
</evidence>
<sequence length="316" mass="36045">MSDVEPQLSDAPRLNLLRLALNGGGAKLEIESFQDDELSIAARQWRLIATPLDPDGAKNLTRVMQQMVQNRTAVDPGILAGDQPGVQIRRYLRGLGSKGRAAHGDYLIQCGDEWVFVMVVARAPHDEFDSAEVDRVLRTAQLSEQPALDRQVQPAWQEYLENRQPKDPDGKFLISLEPAPVMIGNFDLFEELEDQADLSPDDDDVMRGGRALDRQLIEFYVLDDPLSIRCDLWINREPEVSQPRELVFRAKLEVAIGRLEIWSADEIYQYDIPNGKYDVSIFVIERGKICDDDLTDREYFRRDDLERYEIVLKANG</sequence>
<dbReference type="RefSeq" id="WP_146431295.1">
    <property type="nucleotide sequence ID" value="NZ_SJPF01000002.1"/>
</dbReference>
<accession>A0A5C5V878</accession>
<dbReference type="EMBL" id="SJPF01000002">
    <property type="protein sequence ID" value="TWT34766.1"/>
    <property type="molecule type" value="Genomic_DNA"/>
</dbReference>
<comment type="caution">
    <text evidence="1">The sequence shown here is derived from an EMBL/GenBank/DDBJ whole genome shotgun (WGS) entry which is preliminary data.</text>
</comment>
<dbReference type="Proteomes" id="UP000318878">
    <property type="component" value="Unassembled WGS sequence"/>
</dbReference>
<gene>
    <name evidence="1" type="ORF">Enr8_21800</name>
</gene>
<reference evidence="1 2" key="1">
    <citation type="submission" date="2019-02" db="EMBL/GenBank/DDBJ databases">
        <title>Deep-cultivation of Planctomycetes and their phenomic and genomic characterization uncovers novel biology.</title>
        <authorList>
            <person name="Wiegand S."/>
            <person name="Jogler M."/>
            <person name="Boedeker C."/>
            <person name="Pinto D."/>
            <person name="Vollmers J."/>
            <person name="Rivas-Marin E."/>
            <person name="Kohn T."/>
            <person name="Peeters S.H."/>
            <person name="Heuer A."/>
            <person name="Rast P."/>
            <person name="Oberbeckmann S."/>
            <person name="Bunk B."/>
            <person name="Jeske O."/>
            <person name="Meyerdierks A."/>
            <person name="Storesund J.E."/>
            <person name="Kallscheuer N."/>
            <person name="Luecker S."/>
            <person name="Lage O.M."/>
            <person name="Pohl T."/>
            <person name="Merkel B.J."/>
            <person name="Hornburger P."/>
            <person name="Mueller R.-W."/>
            <person name="Bruemmer F."/>
            <person name="Labrenz M."/>
            <person name="Spormann A.M."/>
            <person name="Op Den Camp H."/>
            <person name="Overmann J."/>
            <person name="Amann R."/>
            <person name="Jetten M.S.M."/>
            <person name="Mascher T."/>
            <person name="Medema M.H."/>
            <person name="Devos D.P."/>
            <person name="Kaster A.-K."/>
            <person name="Ovreas L."/>
            <person name="Rohde M."/>
            <person name="Galperin M.Y."/>
            <person name="Jogler C."/>
        </authorList>
    </citation>
    <scope>NUCLEOTIDE SEQUENCE [LARGE SCALE GENOMIC DNA]</scope>
    <source>
        <strain evidence="1 2">Enr8</strain>
    </source>
</reference>
<organism evidence="1 2">
    <name type="scientific">Blastopirellula retiformator</name>
    <dbReference type="NCBI Taxonomy" id="2527970"/>
    <lineage>
        <taxon>Bacteria</taxon>
        <taxon>Pseudomonadati</taxon>
        <taxon>Planctomycetota</taxon>
        <taxon>Planctomycetia</taxon>
        <taxon>Pirellulales</taxon>
        <taxon>Pirellulaceae</taxon>
        <taxon>Blastopirellula</taxon>
    </lineage>
</organism>